<dbReference type="AlphaFoldDB" id="A0A271IYB0"/>
<dbReference type="RefSeq" id="WP_095509708.1">
    <property type="nucleotide sequence ID" value="NZ_MQWD01000001.1"/>
</dbReference>
<gene>
    <name evidence="1" type="ORF">BSZ37_06225</name>
</gene>
<name>A0A271IYB0_9BACT</name>
<sequence>MLLARPDGFASSTYHLVEGPDVVAEVALPKLTAPDGRIRVGGVPFELEMGLRAAPTIGLAFEGVRVASSWREGWFAHLYTVRVDASVAGDGPRTLVVRPSFGHGRHVVEVDGRRVGAIRKAGLFSRNRELDLPASVPLLVQAFLLVVVLDDLRNAG</sequence>
<protein>
    <submittedName>
        <fullName evidence="1">Uncharacterized protein</fullName>
    </submittedName>
</protein>
<organism evidence="1 2">
    <name type="scientific">Rubrivirga marina</name>
    <dbReference type="NCBI Taxonomy" id="1196024"/>
    <lineage>
        <taxon>Bacteria</taxon>
        <taxon>Pseudomonadati</taxon>
        <taxon>Rhodothermota</taxon>
        <taxon>Rhodothermia</taxon>
        <taxon>Rhodothermales</taxon>
        <taxon>Rubricoccaceae</taxon>
        <taxon>Rubrivirga</taxon>
    </lineage>
</organism>
<accession>A0A271IYB0</accession>
<dbReference type="EMBL" id="MQWD01000001">
    <property type="protein sequence ID" value="PAP76067.1"/>
    <property type="molecule type" value="Genomic_DNA"/>
</dbReference>
<evidence type="ECO:0000313" key="1">
    <source>
        <dbReference type="EMBL" id="PAP76067.1"/>
    </source>
</evidence>
<proteinExistence type="predicted"/>
<comment type="caution">
    <text evidence="1">The sequence shown here is derived from an EMBL/GenBank/DDBJ whole genome shotgun (WGS) entry which is preliminary data.</text>
</comment>
<keyword evidence="2" id="KW-1185">Reference proteome</keyword>
<evidence type="ECO:0000313" key="2">
    <source>
        <dbReference type="Proteomes" id="UP000216339"/>
    </source>
</evidence>
<reference evidence="1 2" key="1">
    <citation type="submission" date="2016-11" db="EMBL/GenBank/DDBJ databases">
        <title>Study of marine rhodopsin-containing bacteria.</title>
        <authorList>
            <person name="Yoshizawa S."/>
            <person name="Kumagai Y."/>
            <person name="Kogure K."/>
        </authorList>
    </citation>
    <scope>NUCLEOTIDE SEQUENCE [LARGE SCALE GENOMIC DNA]</scope>
    <source>
        <strain evidence="1 2">SAORIC-28</strain>
    </source>
</reference>
<dbReference type="Proteomes" id="UP000216339">
    <property type="component" value="Unassembled WGS sequence"/>
</dbReference>